<dbReference type="GO" id="GO:0016788">
    <property type="term" value="F:hydrolase activity, acting on ester bonds"/>
    <property type="evidence" value="ECO:0007669"/>
    <property type="project" value="InterPro"/>
</dbReference>
<evidence type="ECO:0000313" key="4">
    <source>
        <dbReference type="Proteomes" id="UP000663827"/>
    </source>
</evidence>
<feature type="chain" id="PRO_5034576333" evidence="2">
    <location>
        <begin position="23"/>
        <end position="814"/>
    </location>
</feature>
<dbReference type="Proteomes" id="UP000663827">
    <property type="component" value="Unassembled WGS sequence"/>
</dbReference>
<accession>A0A8H3E9T3</accession>
<dbReference type="CDD" id="cd01846">
    <property type="entry name" value="fatty_acyltransferase_like"/>
    <property type="match status" value="1"/>
</dbReference>
<dbReference type="PANTHER" id="PTHR45648">
    <property type="entry name" value="GDSL LIPASE/ACYLHYDROLASE FAMILY PROTEIN (AFU_ORTHOLOGUE AFUA_4G14700)"/>
    <property type="match status" value="1"/>
</dbReference>
<keyword evidence="1" id="KW-0378">Hydrolase</keyword>
<dbReference type="EMBL" id="CAJNJQ010002985">
    <property type="protein sequence ID" value="CAE7189806.1"/>
    <property type="molecule type" value="Genomic_DNA"/>
</dbReference>
<dbReference type="Pfam" id="PF00657">
    <property type="entry name" value="Lipase_GDSL"/>
    <property type="match status" value="1"/>
</dbReference>
<dbReference type="Gene3D" id="3.40.50.1110">
    <property type="entry name" value="SGNH hydrolase"/>
    <property type="match status" value="1"/>
</dbReference>
<comment type="caution">
    <text evidence="3">The sequence shown here is derived from an EMBL/GenBank/DDBJ whole genome shotgun (WGS) entry which is preliminary data.</text>
</comment>
<name>A0A8H3E9T3_9AGAM</name>
<organism evidence="3 4">
    <name type="scientific">Rhizoctonia solani</name>
    <dbReference type="NCBI Taxonomy" id="456999"/>
    <lineage>
        <taxon>Eukaryota</taxon>
        <taxon>Fungi</taxon>
        <taxon>Dikarya</taxon>
        <taxon>Basidiomycota</taxon>
        <taxon>Agaricomycotina</taxon>
        <taxon>Agaricomycetes</taxon>
        <taxon>Cantharellales</taxon>
        <taxon>Ceratobasidiaceae</taxon>
        <taxon>Rhizoctonia</taxon>
    </lineage>
</organism>
<feature type="signal peptide" evidence="2">
    <location>
        <begin position="1"/>
        <end position="22"/>
    </location>
</feature>
<evidence type="ECO:0000313" key="3">
    <source>
        <dbReference type="EMBL" id="CAE7189806.1"/>
    </source>
</evidence>
<dbReference type="InterPro" id="IPR001087">
    <property type="entry name" value="GDSL"/>
</dbReference>
<dbReference type="InterPro" id="IPR036514">
    <property type="entry name" value="SGNH_hydro_sf"/>
</dbReference>
<keyword evidence="2" id="KW-0732">Signal</keyword>
<dbReference type="PANTHER" id="PTHR45648:SF22">
    <property type="entry name" value="GDSL LIPASE_ACYLHYDROLASE FAMILY PROTEIN (AFU_ORTHOLOGUE AFUA_4G14700)"/>
    <property type="match status" value="1"/>
</dbReference>
<reference evidence="3" key="1">
    <citation type="submission" date="2021-01" db="EMBL/GenBank/DDBJ databases">
        <authorList>
            <person name="Kaushik A."/>
        </authorList>
    </citation>
    <scope>NUCLEOTIDE SEQUENCE</scope>
    <source>
        <strain evidence="3">AG5</strain>
    </source>
</reference>
<dbReference type="OrthoDB" id="542917at2759"/>
<gene>
    <name evidence="3" type="ORF">RDB_LOCUS126212</name>
</gene>
<dbReference type="AlphaFoldDB" id="A0A8H3E9T3"/>
<evidence type="ECO:0000256" key="2">
    <source>
        <dbReference type="SAM" id="SignalP"/>
    </source>
</evidence>
<dbReference type="InterPro" id="IPR051058">
    <property type="entry name" value="GDSL_Est/Lipase"/>
</dbReference>
<proteinExistence type="predicted"/>
<sequence>MLGQSALGFACVVLLGANGVSAASKSLKNLVAFGDSYTDKINVGDGGIAWPLYVESYSNHSVSVYDFARSGGTCSNKITPRPFPPVLETQIPTYKANVTTKAGTTQIIGPNGTYVPLASKDTLYSIWIGTNDVGAISQGALLTDPLPGISIVNTTSCVFDWMKQLYDQGARNFLLQNMIPLHLVPMYSATGYPTKFWSAPHNQTEWSILIAEMVRAGNELWALRTKYAAPSLFPGARIGLFDSYGLFLDMYNNPAKYLVGPGYNVTDVVNECKFQNNGTLVCNTQPQSKRDSYLWWDELHPSEQANRVVARHILNVLQGGNDPWVSCIRSPASTGSWVQGGNILTHKEGLLVLSTLTMGAAASCGPRYKHRSSLQTCTQSKCDNTCDFNQPANLNKVSTQNGVSEPIVVAPAADSWSVMDIPELVVLIARELDAQDQRALMLVSKCLFYSVRHLAWNRVSRLDIVLKLIKDVQVQSEIFRRRGRFDDQRWIITLPRNLDFSRYEVYSPWVQELEIFGGYDQEVNNLQSLFTLLDGRPLLPNLQRLTIYSPFPINGNYLMQFIRILINPSLIEIRTIIPKTGLSGDEDCRISPYDIPEFLRQIKETCPQIRVLEFYPESTTHPSISSPDFYSPSIQCRSVLSSFSNLQSFSSTTYILEPAFLGILGDLPNLESLGIRGSLIEHPVLAKYGKSLFISEDRFPALKDLRLYDVHPKDVEALWDQPTIATKLVSILIQTDTSHLPHRNPPNQRTWVGPFLEALPSLSPRLQTVALYAGEGESRAEIPQGSYYWRRIVTDTSLKTLEFIVLQASLGVAS</sequence>
<evidence type="ECO:0000256" key="1">
    <source>
        <dbReference type="ARBA" id="ARBA00022801"/>
    </source>
</evidence>
<protein>
    <submittedName>
        <fullName evidence="3">Uncharacterized protein</fullName>
    </submittedName>
</protein>
<dbReference type="SUPFAM" id="SSF52266">
    <property type="entry name" value="SGNH hydrolase"/>
    <property type="match status" value="1"/>
</dbReference>